<sequence>MNNNKFIFPKGFLWGAATAACQIEGAYDVDGRGLSTSDIHKFEAGLNRRELVEDEHTSVSLAKAVADKDGYYPKRYGNGFYYRYKEDIALMKEMGFNSFRLSISWSRIFPNGDELEPNENGLKFYDKVIKEIVNAGMEPIVTMLHYDIPLNLVTKYGGFRNPKLIDFMMRYGKLLINRYGDKVKYWIPFNQINLIQYCGFKSLGILRDKTENFQEDQYKAIHNQFIINAKLKEFAKKHNPDIQIGIMLADCTYFPHTCKPEDVVFTMKRNRMQYFFADVPLRGEYPGHMLRFFKENNININISEEDKITLRENTSDFLAFSYYYSRTLDAEKNTMDAASVSDNPYLVGNDWGWTIDPLGFYNSLSQYWDRYQKPIMIAENGFGHEDVFEEGTVHDDYRINYLKEHVLSLAEALQDGVEIIAYLTWAPIDLVSSGTSEMSKRYGFVYVDLDDFGKGTGDRFKKDSFYWYKKVIESNGAKLDLDNENAMSSEK</sequence>
<gene>
    <name evidence="5" type="ORF">GCM10011391_37390</name>
</gene>
<dbReference type="GO" id="GO:0005829">
    <property type="term" value="C:cytosol"/>
    <property type="evidence" value="ECO:0007669"/>
    <property type="project" value="TreeGrafter"/>
</dbReference>
<keyword evidence="2" id="KW-0378">Hydrolase</keyword>
<dbReference type="RefSeq" id="WP_188698429.1">
    <property type="nucleotide sequence ID" value="NZ_BMIR01000028.1"/>
</dbReference>
<comment type="caution">
    <text evidence="5">The sequence shown here is derived from an EMBL/GenBank/DDBJ whole genome shotgun (WGS) entry which is preliminary data.</text>
</comment>
<dbReference type="PANTHER" id="PTHR10353">
    <property type="entry name" value="GLYCOSYL HYDROLASE"/>
    <property type="match status" value="1"/>
</dbReference>
<dbReference type="Gene3D" id="3.20.20.80">
    <property type="entry name" value="Glycosidases"/>
    <property type="match status" value="1"/>
</dbReference>
<evidence type="ECO:0000256" key="3">
    <source>
        <dbReference type="ARBA" id="ARBA00023295"/>
    </source>
</evidence>
<dbReference type="PROSITE" id="PS51257">
    <property type="entry name" value="PROKAR_LIPOPROTEIN"/>
    <property type="match status" value="1"/>
</dbReference>
<dbReference type="GO" id="GO:0008422">
    <property type="term" value="F:beta-glucosidase activity"/>
    <property type="evidence" value="ECO:0007669"/>
    <property type="project" value="TreeGrafter"/>
</dbReference>
<evidence type="ECO:0000313" key="6">
    <source>
        <dbReference type="Proteomes" id="UP000628775"/>
    </source>
</evidence>
<comment type="similarity">
    <text evidence="1 4">Belongs to the glycosyl hydrolase 1 family.</text>
</comment>
<reference evidence="5" key="2">
    <citation type="submission" date="2020-09" db="EMBL/GenBank/DDBJ databases">
        <authorList>
            <person name="Sun Q."/>
            <person name="Zhou Y."/>
        </authorList>
    </citation>
    <scope>NUCLEOTIDE SEQUENCE</scope>
    <source>
        <strain evidence="5">CGMCC 1.15371</strain>
    </source>
</reference>
<keyword evidence="6" id="KW-1185">Reference proteome</keyword>
<dbReference type="GO" id="GO:0016052">
    <property type="term" value="P:carbohydrate catabolic process"/>
    <property type="evidence" value="ECO:0007669"/>
    <property type="project" value="TreeGrafter"/>
</dbReference>
<evidence type="ECO:0000256" key="2">
    <source>
        <dbReference type="ARBA" id="ARBA00022801"/>
    </source>
</evidence>
<dbReference type="FunFam" id="3.20.20.80:FF:000004">
    <property type="entry name" value="Beta-glucosidase 6-phospho-beta-glucosidase"/>
    <property type="match status" value="1"/>
</dbReference>
<keyword evidence="3" id="KW-0326">Glycosidase</keyword>
<dbReference type="EMBL" id="BMIR01000028">
    <property type="protein sequence ID" value="GGE54944.1"/>
    <property type="molecule type" value="Genomic_DNA"/>
</dbReference>
<dbReference type="SUPFAM" id="SSF51445">
    <property type="entry name" value="(Trans)glycosidases"/>
    <property type="match status" value="1"/>
</dbReference>
<dbReference type="InterPro" id="IPR017853">
    <property type="entry name" value="GH"/>
</dbReference>
<dbReference type="InterPro" id="IPR001360">
    <property type="entry name" value="Glyco_hydro_1"/>
</dbReference>
<evidence type="ECO:0000313" key="5">
    <source>
        <dbReference type="EMBL" id="GGE54944.1"/>
    </source>
</evidence>
<protein>
    <submittedName>
        <fullName evidence="5">Beta-glucosidase</fullName>
    </submittedName>
</protein>
<reference evidence="5" key="1">
    <citation type="journal article" date="2014" name="Int. J. Syst. Evol. Microbiol.">
        <title>Complete genome sequence of Corynebacterium casei LMG S-19264T (=DSM 44701T), isolated from a smear-ripened cheese.</title>
        <authorList>
            <consortium name="US DOE Joint Genome Institute (JGI-PGF)"/>
            <person name="Walter F."/>
            <person name="Albersmeier A."/>
            <person name="Kalinowski J."/>
            <person name="Ruckert C."/>
        </authorList>
    </citation>
    <scope>NUCLEOTIDE SEQUENCE</scope>
    <source>
        <strain evidence="5">CGMCC 1.15371</strain>
    </source>
</reference>
<evidence type="ECO:0000256" key="1">
    <source>
        <dbReference type="ARBA" id="ARBA00010838"/>
    </source>
</evidence>
<dbReference type="PANTHER" id="PTHR10353:SF122">
    <property type="entry name" value="6-PHOSPHO-BETA-GLUCOSIDASE ASCB-RELATED"/>
    <property type="match status" value="1"/>
</dbReference>
<dbReference type="Pfam" id="PF00232">
    <property type="entry name" value="Glyco_hydro_1"/>
    <property type="match status" value="1"/>
</dbReference>
<dbReference type="PRINTS" id="PR00131">
    <property type="entry name" value="GLHYDRLASE1"/>
</dbReference>
<accession>A0A8J2YMQ1</accession>
<proteinExistence type="inferred from homology"/>
<organism evidence="5 6">
    <name type="scientific">Pullulanibacillus camelliae</name>
    <dbReference type="NCBI Taxonomy" id="1707096"/>
    <lineage>
        <taxon>Bacteria</taxon>
        <taxon>Bacillati</taxon>
        <taxon>Bacillota</taxon>
        <taxon>Bacilli</taxon>
        <taxon>Bacillales</taxon>
        <taxon>Sporolactobacillaceae</taxon>
        <taxon>Pullulanibacillus</taxon>
    </lineage>
</organism>
<evidence type="ECO:0000256" key="4">
    <source>
        <dbReference type="RuleBase" id="RU003690"/>
    </source>
</evidence>
<dbReference type="AlphaFoldDB" id="A0A8J2YMQ1"/>
<dbReference type="Proteomes" id="UP000628775">
    <property type="component" value="Unassembled WGS sequence"/>
</dbReference>
<name>A0A8J2YMQ1_9BACL</name>